<gene>
    <name evidence="1" type="ORF">BUALT_Bualt07G0137500</name>
</gene>
<dbReference type="PANTHER" id="PTHR31048">
    <property type="entry name" value="OS03G0233200 PROTEIN"/>
    <property type="match status" value="1"/>
</dbReference>
<evidence type="ECO:0000313" key="1">
    <source>
        <dbReference type="EMBL" id="KAG8379902.1"/>
    </source>
</evidence>
<dbReference type="InterPro" id="IPR037176">
    <property type="entry name" value="Osmotin/thaumatin-like_sf"/>
</dbReference>
<sequence>MFLYGGMSLKGADAAVFTLQNRCNKTIWPGRPQLMNTGFQLNPNQKSDIVAPTGWSGHIWARSGCIFDQSTKQRNCTTGDCSGRLECSGADGAPPASLAEFTLDSPEDFYDVSLLDGFNLPISIVSLSSAPDRSNNFLPEELYATPSISDRSAPPRLKPMIFELLNRNPEL</sequence>
<dbReference type="PROSITE" id="PS51367">
    <property type="entry name" value="THAUMATIN_2"/>
    <property type="match status" value="1"/>
</dbReference>
<evidence type="ECO:0008006" key="3">
    <source>
        <dbReference type="Google" id="ProtNLM"/>
    </source>
</evidence>
<dbReference type="Gene3D" id="2.60.110.10">
    <property type="entry name" value="Thaumatin"/>
    <property type="match status" value="1"/>
</dbReference>
<dbReference type="AlphaFoldDB" id="A0AAV6XH25"/>
<reference evidence="1" key="1">
    <citation type="submission" date="2019-10" db="EMBL/GenBank/DDBJ databases">
        <authorList>
            <person name="Zhang R."/>
            <person name="Pan Y."/>
            <person name="Wang J."/>
            <person name="Ma R."/>
            <person name="Yu S."/>
        </authorList>
    </citation>
    <scope>NUCLEOTIDE SEQUENCE</scope>
    <source>
        <strain evidence="1">LA-IB0</strain>
        <tissue evidence="1">Leaf</tissue>
    </source>
</reference>
<dbReference type="Pfam" id="PF00314">
    <property type="entry name" value="Thaumatin"/>
    <property type="match status" value="1"/>
</dbReference>
<dbReference type="Proteomes" id="UP000826271">
    <property type="component" value="Unassembled WGS sequence"/>
</dbReference>
<protein>
    <recommendedName>
        <fullName evidence="3">Thaumatin-like protein 1</fullName>
    </recommendedName>
</protein>
<dbReference type="SUPFAM" id="SSF49870">
    <property type="entry name" value="Osmotin, thaumatin-like protein"/>
    <property type="match status" value="1"/>
</dbReference>
<dbReference type="EMBL" id="WHWC01000007">
    <property type="protein sequence ID" value="KAG8379902.1"/>
    <property type="molecule type" value="Genomic_DNA"/>
</dbReference>
<name>A0AAV6XH25_9LAMI</name>
<accession>A0AAV6XH25</accession>
<dbReference type="InterPro" id="IPR001938">
    <property type="entry name" value="Thaumatin"/>
</dbReference>
<keyword evidence="2" id="KW-1185">Reference proteome</keyword>
<comment type="caution">
    <text evidence="1">The sequence shown here is derived from an EMBL/GenBank/DDBJ whole genome shotgun (WGS) entry which is preliminary data.</text>
</comment>
<dbReference type="PRINTS" id="PR00347">
    <property type="entry name" value="THAUMATIN"/>
</dbReference>
<proteinExistence type="predicted"/>
<evidence type="ECO:0000313" key="2">
    <source>
        <dbReference type="Proteomes" id="UP000826271"/>
    </source>
</evidence>
<dbReference type="SMART" id="SM00205">
    <property type="entry name" value="THN"/>
    <property type="match status" value="1"/>
</dbReference>
<organism evidence="1 2">
    <name type="scientific">Buddleja alternifolia</name>
    <dbReference type="NCBI Taxonomy" id="168488"/>
    <lineage>
        <taxon>Eukaryota</taxon>
        <taxon>Viridiplantae</taxon>
        <taxon>Streptophyta</taxon>
        <taxon>Embryophyta</taxon>
        <taxon>Tracheophyta</taxon>
        <taxon>Spermatophyta</taxon>
        <taxon>Magnoliopsida</taxon>
        <taxon>eudicotyledons</taxon>
        <taxon>Gunneridae</taxon>
        <taxon>Pentapetalae</taxon>
        <taxon>asterids</taxon>
        <taxon>lamiids</taxon>
        <taxon>Lamiales</taxon>
        <taxon>Scrophulariaceae</taxon>
        <taxon>Buddlejeae</taxon>
        <taxon>Buddleja</taxon>
    </lineage>
</organism>